<reference evidence="3" key="1">
    <citation type="submission" date="2015-09" db="EMBL/GenBank/DDBJ databases">
        <title>Complete sequence of Algoriphagus sp. M8-2.</title>
        <authorList>
            <person name="Shintani M."/>
        </authorList>
    </citation>
    <scope>NUCLEOTIDE SEQUENCE [LARGE SCALE GENOMIC DNA]</scope>
    <source>
        <strain evidence="3">M8-2</strain>
    </source>
</reference>
<evidence type="ECO:0000313" key="3">
    <source>
        <dbReference type="Proteomes" id="UP000073816"/>
    </source>
</evidence>
<dbReference type="InterPro" id="IPR011047">
    <property type="entry name" value="Quinoprotein_ADH-like_sf"/>
</dbReference>
<organism evidence="2 3">
    <name type="scientific">Algoriphagus sanaruensis</name>
    <dbReference type="NCBI Taxonomy" id="1727163"/>
    <lineage>
        <taxon>Bacteria</taxon>
        <taxon>Pseudomonadati</taxon>
        <taxon>Bacteroidota</taxon>
        <taxon>Cytophagia</taxon>
        <taxon>Cytophagales</taxon>
        <taxon>Cyclobacteriaceae</taxon>
        <taxon>Algoriphagus</taxon>
    </lineage>
</organism>
<name>A0A142EIG7_9BACT</name>
<dbReference type="PATRIC" id="fig|1727163.4.peg.179"/>
<accession>A0A142EIG7</accession>
<proteinExistence type="predicted"/>
<dbReference type="STRING" id="1727163.AO498_00865"/>
<protein>
    <recommendedName>
        <fullName evidence="1">Pyrrolo-quinoline quinone repeat domain-containing protein</fullName>
    </recommendedName>
</protein>
<dbReference type="SMART" id="SM00564">
    <property type="entry name" value="PQQ"/>
    <property type="match status" value="4"/>
</dbReference>
<dbReference type="InterPro" id="IPR018391">
    <property type="entry name" value="PQQ_b-propeller_rpt"/>
</dbReference>
<gene>
    <name evidence="2" type="ORF">AO498_00865</name>
</gene>
<evidence type="ECO:0000259" key="1">
    <source>
        <dbReference type="Pfam" id="PF13360"/>
    </source>
</evidence>
<dbReference type="KEGG" id="alm:AO498_00865"/>
<evidence type="ECO:0000313" key="2">
    <source>
        <dbReference type="EMBL" id="AMQ54922.1"/>
    </source>
</evidence>
<dbReference type="PANTHER" id="PTHR34512">
    <property type="entry name" value="CELL SURFACE PROTEIN"/>
    <property type="match status" value="1"/>
</dbReference>
<dbReference type="EMBL" id="CP012836">
    <property type="protein sequence ID" value="AMQ54922.1"/>
    <property type="molecule type" value="Genomic_DNA"/>
</dbReference>
<feature type="domain" description="Pyrrolo-quinoline quinone repeat" evidence="1">
    <location>
        <begin position="253"/>
        <end position="352"/>
    </location>
</feature>
<sequence>MAYSLRGGVGIALIKILFIMKQLVKTTRVSILACLILVIAGVNSFAQEPQWKLTLEKGVEWTKYTPNKILLVGSTDWGLHGVDATTGKLLWSNEDLYNSAKALKGPDGKKVGYTPDLIRVLEDPNDPSISDYAIVKYTDNILVKNFVVINIRTGELVINPKMAGMPVVKIIGPEQATFNYEGSDYIPELKGVIITASWEDLTKAGKPYMQITKFIDLATGKIAWESDQFSSKFLPVVTDDNHLLFIGEKTSAKINSKTGQPFWTFEVAEKKNNFEAFDANIRLTEGYFYQKKGNQGVVSAVELSSGKVLWEKPLATKDAPVLTAENFGVIVADEKNFTLMEAETGNTKWSAKKLSGIVVDLGRDRGIAVGEKDKYLTVLDKNTGAEKWSQKIKGIQIDQLTGAGIMYLDENGSVGLIDFEGNLKWGGKDMIQGPVLRVKPALDREIFYADEKVYLVNLVNGEKNVIVNKVEFEEKETPDALEFTGSNFVLSSSQNMIGFDESGNILFKEHWASPKISLAGRIALRTMQVAMVAMASAAAYQQGLTQGSAFAPTSISKQYGYQREFFEDMAGAFGQAANQRFKASKSRGLFNFILTDVGEGVGLVKVDKVSGKEVGKIVLNDKEPIYDSDPENGMIFYKPTKKEVYGYLF</sequence>
<dbReference type="AlphaFoldDB" id="A0A142EIG7"/>
<keyword evidence="3" id="KW-1185">Reference proteome</keyword>
<dbReference type="InterPro" id="IPR015943">
    <property type="entry name" value="WD40/YVTN_repeat-like_dom_sf"/>
</dbReference>
<dbReference type="Gene3D" id="2.130.10.10">
    <property type="entry name" value="YVTN repeat-like/Quinoprotein amine dehydrogenase"/>
    <property type="match status" value="1"/>
</dbReference>
<dbReference type="Proteomes" id="UP000073816">
    <property type="component" value="Chromosome"/>
</dbReference>
<dbReference type="InterPro" id="IPR002372">
    <property type="entry name" value="PQQ_rpt_dom"/>
</dbReference>
<dbReference type="Pfam" id="PF13360">
    <property type="entry name" value="PQQ_2"/>
    <property type="match status" value="1"/>
</dbReference>
<reference evidence="2 3" key="2">
    <citation type="journal article" date="2016" name="Genome Announc.">
        <title>Complete Genome Sequence of Algoriphagus sp. Strain M8-2, Isolated from a Brackish Lake.</title>
        <authorList>
            <person name="Muraguchi Y."/>
            <person name="Kushimoto K."/>
            <person name="Ohtsubo Y."/>
            <person name="Suzuki T."/>
            <person name="Dohra H."/>
            <person name="Kimbara K."/>
            <person name="Shintani M."/>
        </authorList>
    </citation>
    <scope>NUCLEOTIDE SEQUENCE [LARGE SCALE GENOMIC DNA]</scope>
    <source>
        <strain evidence="2 3">M8-2</strain>
    </source>
</reference>
<dbReference type="SUPFAM" id="SSF50998">
    <property type="entry name" value="Quinoprotein alcohol dehydrogenase-like"/>
    <property type="match status" value="2"/>
</dbReference>
<dbReference type="PANTHER" id="PTHR34512:SF30">
    <property type="entry name" value="OUTER MEMBRANE PROTEIN ASSEMBLY FACTOR BAMB"/>
    <property type="match status" value="1"/>
</dbReference>